<sequence length="539" mass="59595">MRTSRVIAIAWCIVFAIPGGYKATAQGHATKHGTVNLQTSCNEEAQRHFDSGLALMHHMMYEQAEQEFAAAAAIAPDCGMAQWGIAMSYIHPLWGERPTDDNLQKGQAAVEQARQQKNLTDKEKAYIKAVARFYENWGSSTYADQLKAFEQGYKQAHEAYPDEVEAAAFYALGQLGTAPKTDKTFAKQKEAGALLEQLHAKHPDHPGLFHYIIHAYDNPLLAHKAVEVSREYERIAPDVPHALHMPSHIFIRLGQWTDAVDWNIRSADAALRQSSKDVVSMHYPHALDYMAYGYLQQGRDKKAQEVVDKMQAVAGYTPSFATAYALAAIPARHALERGKWAEAASLPIRSPQNFTWYNYPGAEAITHFARGIGGARSGNAAVAEEAIVALDKLRTQLSSSGDTYWAAQAEAQQMAVQAWLAYQNGDKEKGLALMREAADKEDALDKHPVTPGAVVPARELLGDMLLLSKKPAEAMLAYEASLQVSPKRYNSLYGAALAAERAKDKQKAKSYYLELLETSPEADGERESWAQAKKYTARK</sequence>
<feature type="region of interest" description="Disordered" evidence="1">
    <location>
        <begin position="519"/>
        <end position="539"/>
    </location>
</feature>
<dbReference type="OrthoDB" id="9778494at2"/>
<comment type="caution">
    <text evidence="2">The sequence shown here is derived from an EMBL/GenBank/DDBJ whole genome shotgun (WGS) entry which is preliminary data.</text>
</comment>
<organism evidence="2 3">
    <name type="scientific">Pontibacter virosus</name>
    <dbReference type="NCBI Taxonomy" id="1765052"/>
    <lineage>
        <taxon>Bacteria</taxon>
        <taxon>Pseudomonadati</taxon>
        <taxon>Bacteroidota</taxon>
        <taxon>Cytophagia</taxon>
        <taxon>Cytophagales</taxon>
        <taxon>Hymenobacteraceae</taxon>
        <taxon>Pontibacter</taxon>
    </lineage>
</organism>
<gene>
    <name evidence="2" type="ORF">C8E01_12049</name>
</gene>
<dbReference type="SMART" id="SM00028">
    <property type="entry name" value="TPR"/>
    <property type="match status" value="3"/>
</dbReference>
<evidence type="ECO:0000313" key="2">
    <source>
        <dbReference type="EMBL" id="PVY37947.1"/>
    </source>
</evidence>
<keyword evidence="3" id="KW-1185">Reference proteome</keyword>
<dbReference type="RefSeq" id="WP_116545199.1">
    <property type="nucleotide sequence ID" value="NZ_QEKI01000020.1"/>
</dbReference>
<dbReference type="SUPFAM" id="SSF48452">
    <property type="entry name" value="TPR-like"/>
    <property type="match status" value="2"/>
</dbReference>
<name>A0A2U1ANP8_9BACT</name>
<accession>A0A2U1ANP8</accession>
<evidence type="ECO:0000313" key="3">
    <source>
        <dbReference type="Proteomes" id="UP000245466"/>
    </source>
</evidence>
<dbReference type="InterPro" id="IPR019734">
    <property type="entry name" value="TPR_rpt"/>
</dbReference>
<protein>
    <submittedName>
        <fullName evidence="2">Uncharacterized protein</fullName>
    </submittedName>
</protein>
<dbReference type="AlphaFoldDB" id="A0A2U1ANP8"/>
<evidence type="ECO:0000256" key="1">
    <source>
        <dbReference type="SAM" id="MobiDB-lite"/>
    </source>
</evidence>
<dbReference type="InterPro" id="IPR011990">
    <property type="entry name" value="TPR-like_helical_dom_sf"/>
</dbReference>
<dbReference type="Proteomes" id="UP000245466">
    <property type="component" value="Unassembled WGS sequence"/>
</dbReference>
<proteinExistence type="predicted"/>
<reference evidence="2 3" key="1">
    <citation type="submission" date="2018-04" db="EMBL/GenBank/DDBJ databases">
        <title>Genomic Encyclopedia of Type Strains, Phase IV (KMG-IV): sequencing the most valuable type-strain genomes for metagenomic binning, comparative biology and taxonomic classification.</title>
        <authorList>
            <person name="Goeker M."/>
        </authorList>
    </citation>
    <scope>NUCLEOTIDE SEQUENCE [LARGE SCALE GENOMIC DNA]</scope>
    <source>
        <strain evidence="2 3">DSM 100231</strain>
    </source>
</reference>
<dbReference type="PANTHER" id="PTHR45588">
    <property type="entry name" value="TPR DOMAIN-CONTAINING PROTEIN"/>
    <property type="match status" value="1"/>
</dbReference>
<dbReference type="PANTHER" id="PTHR45588:SF1">
    <property type="entry name" value="WW DOMAIN-CONTAINING PROTEIN"/>
    <property type="match status" value="1"/>
</dbReference>
<dbReference type="Gene3D" id="1.25.40.10">
    <property type="entry name" value="Tetratricopeptide repeat domain"/>
    <property type="match status" value="2"/>
</dbReference>
<dbReference type="EMBL" id="QEKI01000020">
    <property type="protein sequence ID" value="PVY37947.1"/>
    <property type="molecule type" value="Genomic_DNA"/>
</dbReference>